<feature type="domain" description="Response regulatory" evidence="3">
    <location>
        <begin position="123"/>
        <end position="232"/>
    </location>
</feature>
<dbReference type="InterPro" id="IPR039420">
    <property type="entry name" value="WalR-like"/>
</dbReference>
<gene>
    <name evidence="4" type="ORF">MNBD_ACTINO02-2525</name>
</gene>
<evidence type="ECO:0000256" key="2">
    <source>
        <dbReference type="SAM" id="MobiDB-lite"/>
    </source>
</evidence>
<dbReference type="PANTHER" id="PTHR43214">
    <property type="entry name" value="TWO-COMPONENT RESPONSE REGULATOR"/>
    <property type="match status" value="1"/>
</dbReference>
<dbReference type="InterPro" id="IPR011006">
    <property type="entry name" value="CheY-like_superfamily"/>
</dbReference>
<organism evidence="4">
    <name type="scientific">hydrothermal vent metagenome</name>
    <dbReference type="NCBI Taxonomy" id="652676"/>
    <lineage>
        <taxon>unclassified sequences</taxon>
        <taxon>metagenomes</taxon>
        <taxon>ecological metagenomes</taxon>
    </lineage>
</organism>
<feature type="non-terminal residue" evidence="4">
    <location>
        <position position="1"/>
    </location>
</feature>
<dbReference type="Gene3D" id="3.40.50.2300">
    <property type="match status" value="1"/>
</dbReference>
<evidence type="ECO:0000259" key="3">
    <source>
        <dbReference type="PROSITE" id="PS50110"/>
    </source>
</evidence>
<feature type="compositionally biased region" description="Polar residues" evidence="2">
    <location>
        <begin position="17"/>
        <end position="28"/>
    </location>
</feature>
<dbReference type="EMBL" id="UOEK01000272">
    <property type="protein sequence ID" value="VAW03914.1"/>
    <property type="molecule type" value="Genomic_DNA"/>
</dbReference>
<dbReference type="PROSITE" id="PS50110">
    <property type="entry name" value="RESPONSE_REGULATORY"/>
    <property type="match status" value="1"/>
</dbReference>
<reference evidence="4" key="1">
    <citation type="submission" date="2018-06" db="EMBL/GenBank/DDBJ databases">
        <authorList>
            <person name="Zhirakovskaya E."/>
        </authorList>
    </citation>
    <scope>NUCLEOTIDE SEQUENCE</scope>
</reference>
<feature type="compositionally biased region" description="Polar residues" evidence="2">
    <location>
        <begin position="331"/>
        <end position="348"/>
    </location>
</feature>
<protein>
    <recommendedName>
        <fullName evidence="3">Response regulatory domain-containing protein</fullName>
    </recommendedName>
</protein>
<name>A0A3B0T509_9ZZZZ</name>
<dbReference type="SMART" id="SM00421">
    <property type="entry name" value="HTH_LUXR"/>
    <property type="match status" value="1"/>
</dbReference>
<dbReference type="InterPro" id="IPR001789">
    <property type="entry name" value="Sig_transdc_resp-reg_receiver"/>
</dbReference>
<sequence>GTPQAFLGSSLRELRGTSQTPFLGSSQGELRATAGKGQIDRSAPHRQPSIRLGALDLGRIASLLRPIGPFREQRILLRHLAAFRPAGSPSPHIRYWCRLTGIRCEETRRPVQRGIGLPGSDIRAIVIDSHSIFARGLTTVLEDAGINVDNPEDIDDWAEGRDTRVAVVAMSAPTGREIIGNLRSVYPNIAVVALLETGSPEAYAEAMKVGACSAVERVAAATHLIAAVNASIRRFSLLPVGIAHHFVDSFKPDPRMRVSPQDAEMLRALARGDTVAEIAARRGYSDRQMFRRLDGFYRRIGVDDRVHAVVLATRLGLAEEEEHRIVVDLGNQATTDDTTPKGNSSPQRCKTARRSHETVSEQAI</sequence>
<keyword evidence="1" id="KW-0238">DNA-binding</keyword>
<dbReference type="GO" id="GO:0003677">
    <property type="term" value="F:DNA binding"/>
    <property type="evidence" value="ECO:0007669"/>
    <property type="project" value="UniProtKB-KW"/>
</dbReference>
<dbReference type="AlphaFoldDB" id="A0A3B0T509"/>
<dbReference type="InterPro" id="IPR016032">
    <property type="entry name" value="Sig_transdc_resp-reg_C-effctor"/>
</dbReference>
<evidence type="ECO:0000256" key="1">
    <source>
        <dbReference type="ARBA" id="ARBA00023125"/>
    </source>
</evidence>
<dbReference type="SUPFAM" id="SSF46894">
    <property type="entry name" value="C-terminal effector domain of the bipartite response regulators"/>
    <property type="match status" value="1"/>
</dbReference>
<dbReference type="InterPro" id="IPR000792">
    <property type="entry name" value="Tscrpt_reg_LuxR_C"/>
</dbReference>
<feature type="region of interest" description="Disordered" evidence="2">
    <location>
        <begin position="330"/>
        <end position="364"/>
    </location>
</feature>
<proteinExistence type="predicted"/>
<accession>A0A3B0T509</accession>
<dbReference type="InterPro" id="IPR036388">
    <property type="entry name" value="WH-like_DNA-bd_sf"/>
</dbReference>
<feature type="compositionally biased region" description="Basic and acidic residues" evidence="2">
    <location>
        <begin position="354"/>
        <end position="364"/>
    </location>
</feature>
<evidence type="ECO:0000313" key="4">
    <source>
        <dbReference type="EMBL" id="VAW03914.1"/>
    </source>
</evidence>
<dbReference type="SUPFAM" id="SSF52172">
    <property type="entry name" value="CheY-like"/>
    <property type="match status" value="1"/>
</dbReference>
<dbReference type="GO" id="GO:0006355">
    <property type="term" value="P:regulation of DNA-templated transcription"/>
    <property type="evidence" value="ECO:0007669"/>
    <property type="project" value="InterPro"/>
</dbReference>
<dbReference type="Gene3D" id="1.10.10.10">
    <property type="entry name" value="Winged helix-like DNA-binding domain superfamily/Winged helix DNA-binding domain"/>
    <property type="match status" value="1"/>
</dbReference>
<feature type="region of interest" description="Disordered" evidence="2">
    <location>
        <begin position="17"/>
        <end position="45"/>
    </location>
</feature>
<dbReference type="GO" id="GO:0000160">
    <property type="term" value="P:phosphorelay signal transduction system"/>
    <property type="evidence" value="ECO:0007669"/>
    <property type="project" value="InterPro"/>
</dbReference>